<feature type="transmembrane region" description="Helical" evidence="2">
    <location>
        <begin position="211"/>
        <end position="232"/>
    </location>
</feature>
<reference evidence="3" key="2">
    <citation type="submission" date="2025-09" db="UniProtKB">
        <authorList>
            <consortium name="Ensembl"/>
        </authorList>
    </citation>
    <scope>IDENTIFICATION</scope>
</reference>
<accession>A0A8C0VFP0</accession>
<evidence type="ECO:0000313" key="3">
    <source>
        <dbReference type="Ensembl" id="ENSCCEP00000021844.1"/>
    </source>
</evidence>
<dbReference type="PANTHER" id="PTHR16247">
    <property type="entry name" value="RIKEN CDNA 9430015G10 GENE"/>
    <property type="match status" value="1"/>
</dbReference>
<proteinExistence type="predicted"/>
<dbReference type="Pfam" id="PF14946">
    <property type="entry name" value="DUF4501"/>
    <property type="match status" value="1"/>
</dbReference>
<evidence type="ECO:0000313" key="4">
    <source>
        <dbReference type="Proteomes" id="UP000694410"/>
    </source>
</evidence>
<dbReference type="Ensembl" id="ENSCCET00000033221.1">
    <property type="protein sequence ID" value="ENSCCEP00000021844.1"/>
    <property type="gene ID" value="ENSCCEG00000019786.1"/>
</dbReference>
<evidence type="ECO:0000256" key="1">
    <source>
        <dbReference type="SAM" id="MobiDB-lite"/>
    </source>
</evidence>
<sequence length="288" mass="31369">MDIPSLECPRTRWTVQGGPAVAGAGTECPEIPSEPTHSFIPFPNRFSLDNIHFSCWLSRLQQGWKSRRCPSSKYSCLVAPGRCGAKHKAWLKGRCVVQRGMSSKARGKGVGWRLEKALGTPGSLQGLVPDPECCVETLDSNSSCPVTQQCSPGCYRHWAEDGSSSCVRCRNGSDLGDCSTPGSRGMSPERNESTATALGHGFGGPEVAASLILGTFFLSLFLILSVASFFYLKRTNKLPKVFYRRNKASVLQPSETASMIPPPTSSVRKPRYERRERSGPADSRVSHV</sequence>
<evidence type="ECO:0000256" key="2">
    <source>
        <dbReference type="SAM" id="Phobius"/>
    </source>
</evidence>
<keyword evidence="2" id="KW-1133">Transmembrane helix</keyword>
<keyword evidence="2" id="KW-0472">Membrane</keyword>
<protein>
    <submittedName>
        <fullName evidence="3">Uncharacterized protein</fullName>
    </submittedName>
</protein>
<keyword evidence="2" id="KW-0812">Transmembrane</keyword>
<name>A0A8C0VFP0_CYACU</name>
<keyword evidence="4" id="KW-1185">Reference proteome</keyword>
<dbReference type="PANTHER" id="PTHR16247:SF0">
    <property type="entry name" value="RIKEN CDNA 9430015G10 GENE"/>
    <property type="match status" value="1"/>
</dbReference>
<organism evidence="3 4">
    <name type="scientific">Cyanistes caeruleus</name>
    <name type="common">Eurasian blue tit</name>
    <name type="synonym">Parus caeruleus</name>
    <dbReference type="NCBI Taxonomy" id="156563"/>
    <lineage>
        <taxon>Eukaryota</taxon>
        <taxon>Metazoa</taxon>
        <taxon>Chordata</taxon>
        <taxon>Craniata</taxon>
        <taxon>Vertebrata</taxon>
        <taxon>Euteleostomi</taxon>
        <taxon>Archelosauria</taxon>
        <taxon>Archosauria</taxon>
        <taxon>Dinosauria</taxon>
        <taxon>Saurischia</taxon>
        <taxon>Theropoda</taxon>
        <taxon>Coelurosauria</taxon>
        <taxon>Aves</taxon>
        <taxon>Neognathae</taxon>
        <taxon>Neoaves</taxon>
        <taxon>Telluraves</taxon>
        <taxon>Australaves</taxon>
        <taxon>Passeriformes</taxon>
        <taxon>Paridae</taxon>
        <taxon>Cyanistes</taxon>
    </lineage>
</organism>
<reference evidence="3" key="1">
    <citation type="submission" date="2025-08" db="UniProtKB">
        <authorList>
            <consortium name="Ensembl"/>
        </authorList>
    </citation>
    <scope>IDENTIFICATION</scope>
</reference>
<dbReference type="InterPro" id="IPR027888">
    <property type="entry name" value="DUF4501"/>
</dbReference>
<dbReference type="Proteomes" id="UP000694410">
    <property type="component" value="Unplaced"/>
</dbReference>
<gene>
    <name evidence="3" type="primary">C21H1orf159</name>
</gene>
<feature type="region of interest" description="Disordered" evidence="1">
    <location>
        <begin position="253"/>
        <end position="288"/>
    </location>
</feature>
<dbReference type="AlphaFoldDB" id="A0A8C0VFP0"/>